<sequence>MIDGSQGNPPFWPIQMLPTLTDMKVSALIDRDRMEWKSNLMFELFHPFDFGLILTITLGRHSTEDRLIWHPDTKCHFTVKNAHHLALKISEFGTPSSFGGLHSDWKFLWHRTVPNKVKIFGWKLCHKTLLTLHNLAARRVDVSDCCPLCSQTGELLEHIFVTCPFARQIWALSCLPWRTISATFD</sequence>
<gene>
    <name evidence="2" type="ORF">Sradi_2491700</name>
</gene>
<protein>
    <recommendedName>
        <fullName evidence="1">Reverse transcriptase zinc-binding domain-containing protein</fullName>
    </recommendedName>
</protein>
<evidence type="ECO:0000313" key="2">
    <source>
        <dbReference type="EMBL" id="KAL0392689.1"/>
    </source>
</evidence>
<evidence type="ECO:0000259" key="1">
    <source>
        <dbReference type="Pfam" id="PF13966"/>
    </source>
</evidence>
<comment type="caution">
    <text evidence="2">The sequence shown here is derived from an EMBL/GenBank/DDBJ whole genome shotgun (WGS) entry which is preliminary data.</text>
</comment>
<proteinExistence type="predicted"/>
<reference evidence="2" key="2">
    <citation type="journal article" date="2024" name="Plant">
        <title>Genomic evolution and insights into agronomic trait innovations of Sesamum species.</title>
        <authorList>
            <person name="Miao H."/>
            <person name="Wang L."/>
            <person name="Qu L."/>
            <person name="Liu H."/>
            <person name="Sun Y."/>
            <person name="Le M."/>
            <person name="Wang Q."/>
            <person name="Wei S."/>
            <person name="Zheng Y."/>
            <person name="Lin W."/>
            <person name="Duan Y."/>
            <person name="Cao H."/>
            <person name="Xiong S."/>
            <person name="Wang X."/>
            <person name="Wei L."/>
            <person name="Li C."/>
            <person name="Ma Q."/>
            <person name="Ju M."/>
            <person name="Zhao R."/>
            <person name="Li G."/>
            <person name="Mu C."/>
            <person name="Tian Q."/>
            <person name="Mei H."/>
            <person name="Zhang T."/>
            <person name="Gao T."/>
            <person name="Zhang H."/>
        </authorList>
    </citation>
    <scope>NUCLEOTIDE SEQUENCE</scope>
    <source>
        <strain evidence="2">G02</strain>
    </source>
</reference>
<dbReference type="EMBL" id="JACGWJ010000010">
    <property type="protein sequence ID" value="KAL0392689.1"/>
    <property type="molecule type" value="Genomic_DNA"/>
</dbReference>
<dbReference type="InterPro" id="IPR026960">
    <property type="entry name" value="RVT-Znf"/>
</dbReference>
<name>A0AAW2SKR9_SESRA</name>
<accession>A0AAW2SKR9</accession>
<feature type="domain" description="Reverse transcriptase zinc-binding" evidence="1">
    <location>
        <begin position="103"/>
        <end position="170"/>
    </location>
</feature>
<dbReference type="Pfam" id="PF13966">
    <property type="entry name" value="zf-RVT"/>
    <property type="match status" value="1"/>
</dbReference>
<organism evidence="2">
    <name type="scientific">Sesamum radiatum</name>
    <name type="common">Black benniseed</name>
    <dbReference type="NCBI Taxonomy" id="300843"/>
    <lineage>
        <taxon>Eukaryota</taxon>
        <taxon>Viridiplantae</taxon>
        <taxon>Streptophyta</taxon>
        <taxon>Embryophyta</taxon>
        <taxon>Tracheophyta</taxon>
        <taxon>Spermatophyta</taxon>
        <taxon>Magnoliopsida</taxon>
        <taxon>eudicotyledons</taxon>
        <taxon>Gunneridae</taxon>
        <taxon>Pentapetalae</taxon>
        <taxon>asterids</taxon>
        <taxon>lamiids</taxon>
        <taxon>Lamiales</taxon>
        <taxon>Pedaliaceae</taxon>
        <taxon>Sesamum</taxon>
    </lineage>
</organism>
<dbReference type="AlphaFoldDB" id="A0AAW2SKR9"/>
<reference evidence="2" key="1">
    <citation type="submission" date="2020-06" db="EMBL/GenBank/DDBJ databases">
        <authorList>
            <person name="Li T."/>
            <person name="Hu X."/>
            <person name="Zhang T."/>
            <person name="Song X."/>
            <person name="Zhang H."/>
            <person name="Dai N."/>
            <person name="Sheng W."/>
            <person name="Hou X."/>
            <person name="Wei L."/>
        </authorList>
    </citation>
    <scope>NUCLEOTIDE SEQUENCE</scope>
    <source>
        <strain evidence="2">G02</strain>
        <tissue evidence="2">Leaf</tissue>
    </source>
</reference>